<gene>
    <name evidence="2" type="ORF">PHLCEN_2v4898</name>
</gene>
<feature type="region of interest" description="Disordered" evidence="1">
    <location>
        <begin position="22"/>
        <end position="92"/>
    </location>
</feature>
<keyword evidence="3" id="KW-1185">Reference proteome</keyword>
<organism evidence="2 3">
    <name type="scientific">Hermanssonia centrifuga</name>
    <dbReference type="NCBI Taxonomy" id="98765"/>
    <lineage>
        <taxon>Eukaryota</taxon>
        <taxon>Fungi</taxon>
        <taxon>Dikarya</taxon>
        <taxon>Basidiomycota</taxon>
        <taxon>Agaricomycotina</taxon>
        <taxon>Agaricomycetes</taxon>
        <taxon>Polyporales</taxon>
        <taxon>Meruliaceae</taxon>
        <taxon>Hermanssonia</taxon>
    </lineage>
</organism>
<name>A0A2R6PFZ8_9APHY</name>
<dbReference type="EMBL" id="MLYV02000495">
    <property type="protein sequence ID" value="PSR90480.1"/>
    <property type="molecule type" value="Genomic_DNA"/>
</dbReference>
<feature type="compositionally biased region" description="Basic and acidic residues" evidence="1">
    <location>
        <begin position="22"/>
        <end position="35"/>
    </location>
</feature>
<dbReference type="Proteomes" id="UP000186601">
    <property type="component" value="Unassembled WGS sequence"/>
</dbReference>
<accession>A0A2R6PFZ8</accession>
<reference evidence="2 3" key="1">
    <citation type="submission" date="2018-02" db="EMBL/GenBank/DDBJ databases">
        <title>Genome sequence of the basidiomycete white-rot fungus Phlebia centrifuga.</title>
        <authorList>
            <person name="Granchi Z."/>
            <person name="Peng M."/>
            <person name="de Vries R.P."/>
            <person name="Hilden K."/>
            <person name="Makela M.R."/>
            <person name="Grigoriev I."/>
            <person name="Riley R."/>
        </authorList>
    </citation>
    <scope>NUCLEOTIDE SEQUENCE [LARGE SCALE GENOMIC DNA]</scope>
    <source>
        <strain evidence="2 3">FBCC195</strain>
    </source>
</reference>
<dbReference type="STRING" id="98765.A0A2R6PFZ8"/>
<proteinExistence type="predicted"/>
<feature type="compositionally biased region" description="Low complexity" evidence="1">
    <location>
        <begin position="71"/>
        <end position="92"/>
    </location>
</feature>
<evidence type="ECO:0000256" key="1">
    <source>
        <dbReference type="SAM" id="MobiDB-lite"/>
    </source>
</evidence>
<sequence length="184" mass="19975">MANVLDRDFTLIKETDHQDNREFLPRKAVSKDISKSRSPTTSCHNVSLDGSDTPAHRSSVPRLSIPADSGSSCKESPLSVKSSSSSVSSDNSSVYSLRLDTGSNCAQDILFEVALEITEEMARLCDVSRPLPTDVSLVTAGLTPSTIGRLRLWLETRFDYHSSVKRLMKDAVTAESLAADVVGE</sequence>
<feature type="compositionally biased region" description="Polar residues" evidence="1">
    <location>
        <begin position="36"/>
        <end position="50"/>
    </location>
</feature>
<evidence type="ECO:0000313" key="2">
    <source>
        <dbReference type="EMBL" id="PSR90480.1"/>
    </source>
</evidence>
<protein>
    <submittedName>
        <fullName evidence="2">Uncharacterized protein</fullName>
    </submittedName>
</protein>
<comment type="caution">
    <text evidence="2">The sequence shown here is derived from an EMBL/GenBank/DDBJ whole genome shotgun (WGS) entry which is preliminary data.</text>
</comment>
<dbReference type="OrthoDB" id="2802742at2759"/>
<evidence type="ECO:0000313" key="3">
    <source>
        <dbReference type="Proteomes" id="UP000186601"/>
    </source>
</evidence>
<dbReference type="AlphaFoldDB" id="A0A2R6PFZ8"/>